<evidence type="ECO:0000256" key="1">
    <source>
        <dbReference type="ARBA" id="ARBA00006138"/>
    </source>
</evidence>
<dbReference type="Gene3D" id="3.30.70.100">
    <property type="match status" value="1"/>
</dbReference>
<comment type="subunit">
    <text evidence="5">V-ATPase is a heteromultimeric enzyme composed of a peripheral catalytic V1 complex (components A to H) attached to an integral membrane V0 proton pore complex.</text>
</comment>
<keyword evidence="2 5" id="KW-0813">Transport</keyword>
<sequence length="281" mass="32526">MVPSERTTLLSVGLLAVPSSLPSLRYGQLEPLQLPSFRVGTLDSLLALSETLTRHDGTATQLALKIAQEFPVEFTATGEPLVVDFHRYQSFRWDQAKYGQTEQVPLPQLFHQVWRHLEDLERGFRSRQEEYNQAKQNWQSLEQCFSGGLTFRPLSSLVRREQVLQTEHLCTIFLLVGTRELETFLRTYETLSSFVVPRSASLITQDDDHALYSLVVFRKGLNEFLRAAREYRYQVREYREETDSEDASLDKRLVKARTHWQQIGLSFVNGVQRPTWTVSMP</sequence>
<dbReference type="InterPro" id="IPR036132">
    <property type="entry name" value="Vac_ATP_synth_c_sf"/>
</dbReference>
<keyword evidence="7" id="KW-1185">Reference proteome</keyword>
<dbReference type="PANTHER" id="PTHR10137">
    <property type="entry name" value="V-TYPE PROTON ATPASE SUBUNIT C"/>
    <property type="match status" value="1"/>
</dbReference>
<reference evidence="6 7" key="1">
    <citation type="journal article" date="2020" name="J. Phycol.">
        <title>Comparative genome analysis reveals Cyanidiococcus gen. nov., a new extremophilic red algal genus sister to Cyanidioschyzon (Cyanidioschyzonaceae, Rhodophyta).</title>
        <authorList>
            <person name="Liu S.-L."/>
            <person name="Chiang Y.-R."/>
            <person name="Yoon H.S."/>
            <person name="Fu H.-Y."/>
        </authorList>
    </citation>
    <scope>NUCLEOTIDE SEQUENCE [LARGE SCALE GENOMIC DNA]</scope>
    <source>
        <strain evidence="6 7">THAL066</strain>
    </source>
</reference>
<dbReference type="Proteomes" id="UP000530660">
    <property type="component" value="Unassembled WGS sequence"/>
</dbReference>
<proteinExistence type="inferred from homology"/>
<keyword evidence="4 5" id="KW-0406">Ion transport</keyword>
<dbReference type="GO" id="GO:0046961">
    <property type="term" value="F:proton-transporting ATPase activity, rotational mechanism"/>
    <property type="evidence" value="ECO:0007669"/>
    <property type="project" value="InterPro"/>
</dbReference>
<organism evidence="6 7">
    <name type="scientific">Cyanidiococcus yangmingshanensis</name>
    <dbReference type="NCBI Taxonomy" id="2690220"/>
    <lineage>
        <taxon>Eukaryota</taxon>
        <taxon>Rhodophyta</taxon>
        <taxon>Bangiophyceae</taxon>
        <taxon>Cyanidiales</taxon>
        <taxon>Cyanidiaceae</taxon>
        <taxon>Cyanidiococcus</taxon>
    </lineage>
</organism>
<dbReference type="InterPro" id="IPR004907">
    <property type="entry name" value="ATPase_V1-cplx_csu"/>
</dbReference>
<comment type="caution">
    <text evidence="6">The sequence shown here is derived from an EMBL/GenBank/DDBJ whole genome shotgun (WGS) entry which is preliminary data.</text>
</comment>
<dbReference type="SUPFAM" id="SSF118203">
    <property type="entry name" value="Vacuolar ATP synthase subunit C"/>
    <property type="match status" value="1"/>
</dbReference>
<dbReference type="EMBL" id="VWRR01000012">
    <property type="protein sequence ID" value="KAF6001881.1"/>
    <property type="molecule type" value="Genomic_DNA"/>
</dbReference>
<protein>
    <recommendedName>
        <fullName evidence="5">V-type proton ATPase subunit C</fullName>
    </recommendedName>
</protein>
<evidence type="ECO:0000313" key="7">
    <source>
        <dbReference type="Proteomes" id="UP000530660"/>
    </source>
</evidence>
<evidence type="ECO:0000313" key="6">
    <source>
        <dbReference type="EMBL" id="KAF6001881.1"/>
    </source>
</evidence>
<name>A0A7J7IHT1_9RHOD</name>
<evidence type="ECO:0000256" key="3">
    <source>
        <dbReference type="ARBA" id="ARBA00022781"/>
    </source>
</evidence>
<dbReference type="PANTHER" id="PTHR10137:SF0">
    <property type="entry name" value="V-TYPE PROTON ATPASE SUBUNIT C"/>
    <property type="match status" value="1"/>
</dbReference>
<dbReference type="OrthoDB" id="6605928at2759"/>
<dbReference type="Pfam" id="PF03223">
    <property type="entry name" value="V-ATPase_C"/>
    <property type="match status" value="1"/>
</dbReference>
<comment type="function">
    <text evidence="5">Subunit of the V1 complex of vacuolar(H+)-ATPase (V-ATPase), a multisubunit enzyme composed of a peripheral complex (V1) that hydrolyzes ATP and a membrane integral complex (V0) that translocates protons. V-ATPase is responsible for acidifying and maintaining the pH of intracellular compartments and in some cell types, is targeted to the plasma membrane, where it is responsible for acidifying the extracellular environment. Subunit C is necessary for the assembly of the catalytic sector of the enzyme and is likely to have a specific function in its catalytic activity.</text>
</comment>
<dbReference type="AlphaFoldDB" id="A0A7J7IHT1"/>
<gene>
    <name evidence="6" type="ORF">F1559_000789</name>
</gene>
<evidence type="ECO:0000256" key="4">
    <source>
        <dbReference type="ARBA" id="ARBA00023065"/>
    </source>
</evidence>
<comment type="similarity">
    <text evidence="1 5">Belongs to the V-ATPase C subunit family.</text>
</comment>
<dbReference type="GO" id="GO:0000221">
    <property type="term" value="C:vacuolar proton-transporting V-type ATPase, V1 domain"/>
    <property type="evidence" value="ECO:0007669"/>
    <property type="project" value="TreeGrafter"/>
</dbReference>
<evidence type="ECO:0000256" key="5">
    <source>
        <dbReference type="RuleBase" id="RU364010"/>
    </source>
</evidence>
<dbReference type="CDD" id="cd14785">
    <property type="entry name" value="V-ATPase_C"/>
    <property type="match status" value="1"/>
</dbReference>
<accession>A0A7J7IHT1</accession>
<evidence type="ECO:0000256" key="2">
    <source>
        <dbReference type="ARBA" id="ARBA00022448"/>
    </source>
</evidence>
<keyword evidence="3 5" id="KW-0375">Hydrogen ion transport</keyword>